<dbReference type="InterPro" id="IPR029063">
    <property type="entry name" value="SAM-dependent_MTases_sf"/>
</dbReference>
<dbReference type="AlphaFoldDB" id="A0A1I1THZ0"/>
<dbReference type="RefSeq" id="WP_170136568.1">
    <property type="nucleotide sequence ID" value="NZ_FOMX01000002.1"/>
</dbReference>
<organism evidence="2 3">
    <name type="scientific">Nannocystis exedens</name>
    <dbReference type="NCBI Taxonomy" id="54"/>
    <lineage>
        <taxon>Bacteria</taxon>
        <taxon>Pseudomonadati</taxon>
        <taxon>Myxococcota</taxon>
        <taxon>Polyangia</taxon>
        <taxon>Nannocystales</taxon>
        <taxon>Nannocystaceae</taxon>
        <taxon>Nannocystis</taxon>
    </lineage>
</organism>
<feature type="domain" description="Methyltransferase type 11" evidence="1">
    <location>
        <begin position="60"/>
        <end position="115"/>
    </location>
</feature>
<keyword evidence="2" id="KW-0489">Methyltransferase</keyword>
<dbReference type="InterPro" id="IPR013216">
    <property type="entry name" value="Methyltransf_11"/>
</dbReference>
<accession>A0A1I1THZ0</accession>
<evidence type="ECO:0000313" key="2">
    <source>
        <dbReference type="EMBL" id="SFD58231.1"/>
    </source>
</evidence>
<keyword evidence="2" id="KW-0808">Transferase</keyword>
<sequence length="231" mass="25074">MTDPVPGASELAQALAGEAVLRHVAGRRVLDLGHGAPEITQWVRRVASTVSVAPLAELDQHGDALQIPAADTTYDAVYCLRTLPHLGRDEESSLALVRSLLREAVRVTAPGGLLLLEINNPRSLRGLAHGIRHPITIVAAGGVLVEGDHHVTRYDSLGRLLKLAPRELELVRVYGIRVLVPISRILSWPLLGRVLAAGEWWARDSFLRQFGAHLLAVLRKPDPNAGRIAHP</sequence>
<dbReference type="GO" id="GO:0032259">
    <property type="term" value="P:methylation"/>
    <property type="evidence" value="ECO:0007669"/>
    <property type="project" value="UniProtKB-KW"/>
</dbReference>
<proteinExistence type="predicted"/>
<gene>
    <name evidence="2" type="ORF">SAMN02745121_00724</name>
</gene>
<keyword evidence="3" id="KW-1185">Reference proteome</keyword>
<evidence type="ECO:0000313" key="3">
    <source>
        <dbReference type="Proteomes" id="UP000199400"/>
    </source>
</evidence>
<dbReference type="STRING" id="54.SAMN02745121_00724"/>
<evidence type="ECO:0000259" key="1">
    <source>
        <dbReference type="Pfam" id="PF08241"/>
    </source>
</evidence>
<dbReference type="EMBL" id="FOMX01000002">
    <property type="protein sequence ID" value="SFD58231.1"/>
    <property type="molecule type" value="Genomic_DNA"/>
</dbReference>
<dbReference type="Gene3D" id="3.40.50.150">
    <property type="entry name" value="Vaccinia Virus protein VP39"/>
    <property type="match status" value="1"/>
</dbReference>
<dbReference type="Pfam" id="PF08241">
    <property type="entry name" value="Methyltransf_11"/>
    <property type="match status" value="1"/>
</dbReference>
<protein>
    <submittedName>
        <fullName evidence="2">Methyltransferase domain-containing protein</fullName>
    </submittedName>
</protein>
<name>A0A1I1THZ0_9BACT</name>
<reference evidence="3" key="1">
    <citation type="submission" date="2016-10" db="EMBL/GenBank/DDBJ databases">
        <authorList>
            <person name="Varghese N."/>
            <person name="Submissions S."/>
        </authorList>
    </citation>
    <scope>NUCLEOTIDE SEQUENCE [LARGE SCALE GENOMIC DNA]</scope>
    <source>
        <strain evidence="3">ATCC 25963</strain>
    </source>
</reference>
<dbReference type="SUPFAM" id="SSF53335">
    <property type="entry name" value="S-adenosyl-L-methionine-dependent methyltransferases"/>
    <property type="match status" value="1"/>
</dbReference>
<dbReference type="GO" id="GO:0008757">
    <property type="term" value="F:S-adenosylmethionine-dependent methyltransferase activity"/>
    <property type="evidence" value="ECO:0007669"/>
    <property type="project" value="InterPro"/>
</dbReference>
<dbReference type="Proteomes" id="UP000199400">
    <property type="component" value="Unassembled WGS sequence"/>
</dbReference>